<reference evidence="3 4" key="1">
    <citation type="submission" date="2014-04" db="EMBL/GenBank/DDBJ databases">
        <title>Evolutionary Origins and Diversification of the Mycorrhizal Mutualists.</title>
        <authorList>
            <consortium name="DOE Joint Genome Institute"/>
            <consortium name="Mycorrhizal Genomics Consortium"/>
            <person name="Kohler A."/>
            <person name="Kuo A."/>
            <person name="Nagy L.G."/>
            <person name="Floudas D."/>
            <person name="Copeland A."/>
            <person name="Barry K.W."/>
            <person name="Cichocki N."/>
            <person name="Veneault-Fourrey C."/>
            <person name="LaButti K."/>
            <person name="Lindquist E.A."/>
            <person name="Lipzen A."/>
            <person name="Lundell T."/>
            <person name="Morin E."/>
            <person name="Murat C."/>
            <person name="Riley R."/>
            <person name="Ohm R."/>
            <person name="Sun H."/>
            <person name="Tunlid A."/>
            <person name="Henrissat B."/>
            <person name="Grigoriev I.V."/>
            <person name="Hibbett D.S."/>
            <person name="Martin F."/>
        </authorList>
    </citation>
    <scope>NUCLEOTIDE SEQUENCE [LARGE SCALE GENOMIC DNA]</scope>
    <source>
        <strain evidence="3 4">FD-317 M1</strain>
    </source>
</reference>
<organism evidence="3 4">
    <name type="scientific">Collybiopsis luxurians FD-317 M1</name>
    <dbReference type="NCBI Taxonomy" id="944289"/>
    <lineage>
        <taxon>Eukaryota</taxon>
        <taxon>Fungi</taxon>
        <taxon>Dikarya</taxon>
        <taxon>Basidiomycota</taxon>
        <taxon>Agaricomycotina</taxon>
        <taxon>Agaricomycetes</taxon>
        <taxon>Agaricomycetidae</taxon>
        <taxon>Agaricales</taxon>
        <taxon>Marasmiineae</taxon>
        <taxon>Omphalotaceae</taxon>
        <taxon>Collybiopsis</taxon>
        <taxon>Collybiopsis luxurians</taxon>
    </lineage>
</organism>
<feature type="region of interest" description="Disordered" evidence="1">
    <location>
        <begin position="261"/>
        <end position="304"/>
    </location>
</feature>
<feature type="compositionally biased region" description="Gly residues" evidence="1">
    <location>
        <begin position="262"/>
        <end position="272"/>
    </location>
</feature>
<dbReference type="Gene3D" id="2.60.120.200">
    <property type="match status" value="2"/>
</dbReference>
<gene>
    <name evidence="3" type="ORF">GYMLUDRAFT_202169</name>
</gene>
<dbReference type="OrthoDB" id="10069995at2759"/>
<accession>A0A0D0CL09</accession>
<dbReference type="PANTHER" id="PTHR40124">
    <property type="match status" value="1"/>
</dbReference>
<name>A0A0D0CL09_9AGAR</name>
<evidence type="ECO:0000256" key="1">
    <source>
        <dbReference type="SAM" id="MobiDB-lite"/>
    </source>
</evidence>
<dbReference type="Pfam" id="PF21294">
    <property type="entry name" value="Polysacc_lyase_14"/>
    <property type="match status" value="2"/>
</dbReference>
<feature type="domain" description="Polysaccharide lyase 14" evidence="2">
    <location>
        <begin position="372"/>
        <end position="404"/>
    </location>
</feature>
<feature type="domain" description="Polysaccharide lyase 14" evidence="2">
    <location>
        <begin position="69"/>
        <end position="256"/>
    </location>
</feature>
<dbReference type="InterPro" id="IPR048958">
    <property type="entry name" value="Polysacc_lyase_14"/>
</dbReference>
<dbReference type="Proteomes" id="UP000053593">
    <property type="component" value="Unassembled WGS sequence"/>
</dbReference>
<dbReference type="HOGENOM" id="CLU_026510_0_0_1"/>
<feature type="compositionally biased region" description="Basic and acidic residues" evidence="1">
    <location>
        <begin position="273"/>
        <end position="298"/>
    </location>
</feature>
<evidence type="ECO:0000313" key="3">
    <source>
        <dbReference type="EMBL" id="KIK59192.1"/>
    </source>
</evidence>
<evidence type="ECO:0000313" key="4">
    <source>
        <dbReference type="Proteomes" id="UP000053593"/>
    </source>
</evidence>
<sequence>MSDLSSFNITHFAGGKQNLKLVDSIPARASANLNPSSTSAASPSAAPLSVFSSNQSSSASSSPSFPPTLLQLFYPKDSINPAQKPQGGAEFYAHPIDLQSSSSSSIPPNGSTRRGTGAQNVSLEYQVFFPADFEWVWGGKLPGLYGGREGCSGGKDAGAMECFSTRLMWRSEGQGELYLYAPRDKQSAALCNDPQSVCDAEYGFSVGRGSFRFKRGDWTRVRQTVVLNTPGERDGWFWLDVDGVRVIQRWDVFYRDVPGAMGRSGSGQGRGTNEGKEVGGKTEGGGKGRDGKGDKDAPSEGGLFGSGGLLDGILRRRRRDGLVSRGRMPLIGEDGEQQFFDVGSQGQSDDEDSGSKLSSSEESESEDDELHATGFSGLFFSTFFGGHEKGWASPKDQYVWFKGFAMTVNG</sequence>
<protein>
    <submittedName>
        <fullName evidence="3">Unplaced genomic scaffold GYMLUscaffold_33, whole genome shotgun sequence</fullName>
    </submittedName>
</protein>
<feature type="region of interest" description="Disordered" evidence="1">
    <location>
        <begin position="333"/>
        <end position="371"/>
    </location>
</feature>
<dbReference type="PANTHER" id="PTHR40124:SF1">
    <property type="entry name" value="DISAGGREGATASE RELATED REPEAT PROTEIN"/>
    <property type="match status" value="1"/>
</dbReference>
<evidence type="ECO:0000259" key="2">
    <source>
        <dbReference type="Pfam" id="PF21294"/>
    </source>
</evidence>
<keyword evidence="4" id="KW-1185">Reference proteome</keyword>
<dbReference type="EMBL" id="KN834781">
    <property type="protein sequence ID" value="KIK59192.1"/>
    <property type="molecule type" value="Genomic_DNA"/>
</dbReference>
<proteinExistence type="predicted"/>
<dbReference type="AlphaFoldDB" id="A0A0D0CL09"/>